<dbReference type="AlphaFoldDB" id="A0A9D4CLN7"/>
<protein>
    <recommendedName>
        <fullName evidence="1">IgGFc-binding protein N-terminal domain-containing protein</fullName>
    </recommendedName>
</protein>
<dbReference type="Proteomes" id="UP000828390">
    <property type="component" value="Unassembled WGS sequence"/>
</dbReference>
<reference evidence="2" key="2">
    <citation type="submission" date="2020-11" db="EMBL/GenBank/DDBJ databases">
        <authorList>
            <person name="McCartney M.A."/>
            <person name="Auch B."/>
            <person name="Kono T."/>
            <person name="Mallez S."/>
            <person name="Becker A."/>
            <person name="Gohl D.M."/>
            <person name="Silverstein K.A.T."/>
            <person name="Koren S."/>
            <person name="Bechman K.B."/>
            <person name="Herman A."/>
            <person name="Abrahante J.E."/>
            <person name="Garbe J."/>
        </authorList>
    </citation>
    <scope>NUCLEOTIDE SEQUENCE</scope>
    <source>
        <strain evidence="2">Duluth1</strain>
        <tissue evidence="2">Whole animal</tissue>
    </source>
</reference>
<evidence type="ECO:0000313" key="3">
    <source>
        <dbReference type="Proteomes" id="UP000828390"/>
    </source>
</evidence>
<proteinExistence type="predicted"/>
<accession>A0A9D4CLN7</accession>
<organism evidence="2 3">
    <name type="scientific">Dreissena polymorpha</name>
    <name type="common">Zebra mussel</name>
    <name type="synonym">Mytilus polymorpha</name>
    <dbReference type="NCBI Taxonomy" id="45954"/>
    <lineage>
        <taxon>Eukaryota</taxon>
        <taxon>Metazoa</taxon>
        <taxon>Spiralia</taxon>
        <taxon>Lophotrochozoa</taxon>
        <taxon>Mollusca</taxon>
        <taxon>Bivalvia</taxon>
        <taxon>Autobranchia</taxon>
        <taxon>Heteroconchia</taxon>
        <taxon>Euheterodonta</taxon>
        <taxon>Imparidentia</taxon>
        <taxon>Neoheterodontei</taxon>
        <taxon>Myida</taxon>
        <taxon>Dreissenoidea</taxon>
        <taxon>Dreissenidae</taxon>
        <taxon>Dreissena</taxon>
    </lineage>
</organism>
<feature type="domain" description="IgGFc-binding protein N-terminal" evidence="1">
    <location>
        <begin position="4"/>
        <end position="227"/>
    </location>
</feature>
<evidence type="ECO:0000313" key="2">
    <source>
        <dbReference type="EMBL" id="KAH3727668.1"/>
    </source>
</evidence>
<dbReference type="Pfam" id="PF17517">
    <property type="entry name" value="IgGFc_binding"/>
    <property type="match status" value="1"/>
</dbReference>
<keyword evidence="3" id="KW-1185">Reference proteome</keyword>
<sequence length="287" mass="30855">MCWFSVSPIENDTTLHVYFSRAVSTSLNSLTCLIMPNVSANISVGKPAVFILNEFDVLHFESAEDLSGTRVVSDNKVAVVAGAKRIPTENGIKGMVEQIPPTKKWGSSFVFAPSGRCQAGDIVKMITQAPNTLISITGFSPFIVAENGTAVERRIDWGMYSMIEASKPILVLQIVGAELYNDTCSPTTGPTIVLVPDIAHWTNGTAVLPNEYFKNVVVIASSSLVILSSGRAVNTSNFSVPHSSHKVITLLSQSETVDEIKTSGAYALIRDGAFLLAADWSTNDEVL</sequence>
<gene>
    <name evidence="2" type="ORF">DPMN_053608</name>
</gene>
<comment type="caution">
    <text evidence="2">The sequence shown here is derived from an EMBL/GenBank/DDBJ whole genome shotgun (WGS) entry which is preliminary data.</text>
</comment>
<name>A0A9D4CLN7_DREPO</name>
<dbReference type="PANTHER" id="PTHR46534">
    <property type="entry name" value="IGGFC_BINDING DOMAIN-CONTAINING PROTEIN"/>
    <property type="match status" value="1"/>
</dbReference>
<dbReference type="PANTHER" id="PTHR46534:SF1">
    <property type="entry name" value="IGGFC-BINDING PROTEIN N-TERMINAL DOMAIN-CONTAINING PROTEIN"/>
    <property type="match status" value="1"/>
</dbReference>
<reference evidence="2" key="1">
    <citation type="journal article" date="2019" name="bioRxiv">
        <title>The Genome of the Zebra Mussel, Dreissena polymorpha: A Resource for Invasive Species Research.</title>
        <authorList>
            <person name="McCartney M.A."/>
            <person name="Auch B."/>
            <person name="Kono T."/>
            <person name="Mallez S."/>
            <person name="Zhang Y."/>
            <person name="Obille A."/>
            <person name="Becker A."/>
            <person name="Abrahante J.E."/>
            <person name="Garbe J."/>
            <person name="Badalamenti J.P."/>
            <person name="Herman A."/>
            <person name="Mangelson H."/>
            <person name="Liachko I."/>
            <person name="Sullivan S."/>
            <person name="Sone E.D."/>
            <person name="Koren S."/>
            <person name="Silverstein K.A.T."/>
            <person name="Beckman K.B."/>
            <person name="Gohl D.M."/>
        </authorList>
    </citation>
    <scope>NUCLEOTIDE SEQUENCE</scope>
    <source>
        <strain evidence="2">Duluth1</strain>
        <tissue evidence="2">Whole animal</tissue>
    </source>
</reference>
<evidence type="ECO:0000259" key="1">
    <source>
        <dbReference type="Pfam" id="PF17517"/>
    </source>
</evidence>
<dbReference type="InterPro" id="IPR035234">
    <property type="entry name" value="IgGFc-bd_N"/>
</dbReference>
<dbReference type="EMBL" id="JAIWYP010000012">
    <property type="protein sequence ID" value="KAH3727668.1"/>
    <property type="molecule type" value="Genomic_DNA"/>
</dbReference>